<reference evidence="2" key="1">
    <citation type="submission" date="2024-04" db="EMBL/GenBank/DDBJ databases">
        <authorList>
            <person name="Shaw F."/>
            <person name="Minotto A."/>
        </authorList>
    </citation>
    <scope>NUCLEOTIDE SEQUENCE [LARGE SCALE GENOMIC DNA]</scope>
</reference>
<evidence type="ECO:0008006" key="3">
    <source>
        <dbReference type="Google" id="ProtNLM"/>
    </source>
</evidence>
<accession>A0ABP1DC38</accession>
<dbReference type="InterPro" id="IPR032675">
    <property type="entry name" value="LRR_dom_sf"/>
</dbReference>
<name>A0ABP1DC38_9APHY</name>
<dbReference type="Proteomes" id="UP001497453">
    <property type="component" value="Chromosome 3"/>
</dbReference>
<evidence type="ECO:0000313" key="1">
    <source>
        <dbReference type="EMBL" id="CAL1705422.1"/>
    </source>
</evidence>
<sequence length="411" mass="46865">MITLPQELVDAICEYLRDDISALSSSWLVSSSWMYASRRFLFRTIRVQDISETAVPLITFYKFTSFMGARPHLATLVRELHMTGKDDRQMRPHLLGSLLTSLTALEALYLYGCYVDGGSLSETSMLRSRFSLKVLHVDCCNSKDSDGFMDLIGILSMFSEIMSLSISTIGRSNITVSSGTILPEQSYTRPRIIHLQCREMPTWMADCFMEYILQSVPESPLLRLSFEASFRIPLSLFTVVRAAGAHLQYLDLHYTPSFNTAENERWAAGLSGISVCTALQRFTIWTPLVILPPLVPANWSILLQILERLPRILRSLCFRFPKHWVIYPSLPPGIIGHDTVFQRWDNFLTQFSWAQPVTFVFARFPWDSEHSQVEGLRLRDPNEFGPMLASRLPNLHSKGMLEVSYEEGSEL</sequence>
<keyword evidence="2" id="KW-1185">Reference proteome</keyword>
<gene>
    <name evidence="1" type="ORF">GFSPODELE1_LOCUS5421</name>
</gene>
<proteinExistence type="predicted"/>
<protein>
    <recommendedName>
        <fullName evidence="3">F-box domain-containing protein</fullName>
    </recommendedName>
</protein>
<dbReference type="Gene3D" id="3.80.10.10">
    <property type="entry name" value="Ribonuclease Inhibitor"/>
    <property type="match status" value="1"/>
</dbReference>
<organism evidence="1 2">
    <name type="scientific">Somion occarium</name>
    <dbReference type="NCBI Taxonomy" id="3059160"/>
    <lineage>
        <taxon>Eukaryota</taxon>
        <taxon>Fungi</taxon>
        <taxon>Dikarya</taxon>
        <taxon>Basidiomycota</taxon>
        <taxon>Agaricomycotina</taxon>
        <taxon>Agaricomycetes</taxon>
        <taxon>Polyporales</taxon>
        <taxon>Cerrenaceae</taxon>
        <taxon>Somion</taxon>
    </lineage>
</organism>
<evidence type="ECO:0000313" key="2">
    <source>
        <dbReference type="Proteomes" id="UP001497453"/>
    </source>
</evidence>
<dbReference type="EMBL" id="OZ037946">
    <property type="protein sequence ID" value="CAL1705422.1"/>
    <property type="molecule type" value="Genomic_DNA"/>
</dbReference>
<dbReference type="SUPFAM" id="SSF52047">
    <property type="entry name" value="RNI-like"/>
    <property type="match status" value="1"/>
</dbReference>